<name>A0A3A1Y363_9GAMM</name>
<dbReference type="EMBL" id="NRJH01000029">
    <property type="protein sequence ID" value="RIY32772.1"/>
    <property type="molecule type" value="Genomic_DNA"/>
</dbReference>
<feature type="transmembrane region" description="Helical" evidence="2">
    <location>
        <begin position="100"/>
        <end position="119"/>
    </location>
</feature>
<feature type="coiled-coil region" evidence="1">
    <location>
        <begin position="185"/>
        <end position="212"/>
    </location>
</feature>
<keyword evidence="2" id="KW-0812">Transmembrane</keyword>
<organism evidence="3 4">
    <name type="scientific">Psittacicella melopsittaci</name>
    <dbReference type="NCBI Taxonomy" id="2028576"/>
    <lineage>
        <taxon>Bacteria</taxon>
        <taxon>Pseudomonadati</taxon>
        <taxon>Pseudomonadota</taxon>
        <taxon>Gammaproteobacteria</taxon>
        <taxon>Pasteurellales</taxon>
        <taxon>Psittacicellaceae</taxon>
        <taxon>Psittacicella</taxon>
    </lineage>
</organism>
<feature type="transmembrane region" description="Helical" evidence="2">
    <location>
        <begin position="70"/>
        <end position="88"/>
    </location>
</feature>
<dbReference type="OrthoDB" id="9812349at2"/>
<dbReference type="RefSeq" id="WP_119496877.1">
    <property type="nucleotide sequence ID" value="NZ_NRJH01000029.1"/>
</dbReference>
<keyword evidence="2" id="KW-0472">Membrane</keyword>
<evidence type="ECO:0000313" key="3">
    <source>
        <dbReference type="EMBL" id="RIY32772.1"/>
    </source>
</evidence>
<evidence type="ECO:0008006" key="5">
    <source>
        <dbReference type="Google" id="ProtNLM"/>
    </source>
</evidence>
<protein>
    <recommendedName>
        <fullName evidence="5">DUF805 domain-containing protein</fullName>
    </recommendedName>
</protein>
<gene>
    <name evidence="3" type="ORF">CJP74_03485</name>
</gene>
<sequence>MATPQYEYPSFIQNIKDHYWRNLKKWGHAERRTEFWTFTLAALVLNVVIFAVLSWLLQTAHAADNRFFEVTFLIITVAYGLYFAVVYLGSLVRRLHDAGFSGMWILFSYVVIYGIYIVISMLESMLNKDLLSSQAVQTFVTLISVLIFAATFIMALFPTKREDNPYRKKPLYEPAPTTNHIARTADAATQAAQAATEAAEAAKQAAAAAQAATEAATLAAQAAAKAAKRALLNKKDEDKFTKKLNKYGINISDDSSSQENK</sequence>
<dbReference type="InterPro" id="IPR008523">
    <property type="entry name" value="DUF805"/>
</dbReference>
<comment type="caution">
    <text evidence="3">The sequence shown here is derived from an EMBL/GenBank/DDBJ whole genome shotgun (WGS) entry which is preliminary data.</text>
</comment>
<proteinExistence type="predicted"/>
<reference evidence="3 4" key="1">
    <citation type="submission" date="2017-08" db="EMBL/GenBank/DDBJ databases">
        <title>Reclassification of Bisgaard taxon 37 and 44.</title>
        <authorList>
            <person name="Christensen H."/>
        </authorList>
    </citation>
    <scope>NUCLEOTIDE SEQUENCE [LARGE SCALE GENOMIC DNA]</scope>
    <source>
        <strain evidence="3 4">B96_4</strain>
    </source>
</reference>
<dbReference type="Pfam" id="PF05656">
    <property type="entry name" value="DUF805"/>
    <property type="match status" value="1"/>
</dbReference>
<evidence type="ECO:0000256" key="2">
    <source>
        <dbReference type="SAM" id="Phobius"/>
    </source>
</evidence>
<dbReference type="GO" id="GO:0016020">
    <property type="term" value="C:membrane"/>
    <property type="evidence" value="ECO:0007669"/>
    <property type="project" value="InterPro"/>
</dbReference>
<feature type="transmembrane region" description="Helical" evidence="2">
    <location>
        <begin position="139"/>
        <end position="159"/>
    </location>
</feature>
<dbReference type="AlphaFoldDB" id="A0A3A1Y363"/>
<keyword evidence="4" id="KW-1185">Reference proteome</keyword>
<keyword evidence="1" id="KW-0175">Coiled coil</keyword>
<evidence type="ECO:0000313" key="4">
    <source>
        <dbReference type="Proteomes" id="UP000266258"/>
    </source>
</evidence>
<dbReference type="Proteomes" id="UP000266258">
    <property type="component" value="Unassembled WGS sequence"/>
</dbReference>
<accession>A0A3A1Y363</accession>
<feature type="transmembrane region" description="Helical" evidence="2">
    <location>
        <begin position="35"/>
        <end position="58"/>
    </location>
</feature>
<keyword evidence="2" id="KW-1133">Transmembrane helix</keyword>
<evidence type="ECO:0000256" key="1">
    <source>
        <dbReference type="SAM" id="Coils"/>
    </source>
</evidence>